<dbReference type="GO" id="GO:0055091">
    <property type="term" value="P:phospholipid homeostasis"/>
    <property type="evidence" value="ECO:0007669"/>
    <property type="project" value="TreeGrafter"/>
</dbReference>
<keyword evidence="8" id="KW-1185">Reference proteome</keyword>
<dbReference type="EMBL" id="JAGIYY010000009">
    <property type="protein sequence ID" value="MBP0440779.1"/>
    <property type="molecule type" value="Genomic_DNA"/>
</dbReference>
<dbReference type="InterPro" id="IPR024320">
    <property type="entry name" value="LPG_synthase_C"/>
</dbReference>
<evidence type="ECO:0000313" key="8">
    <source>
        <dbReference type="Proteomes" id="UP000666240"/>
    </source>
</evidence>
<evidence type="ECO:0000313" key="7">
    <source>
        <dbReference type="EMBL" id="MBP0440779.1"/>
    </source>
</evidence>
<evidence type="ECO:0000256" key="2">
    <source>
        <dbReference type="ARBA" id="ARBA00022475"/>
    </source>
</evidence>
<keyword evidence="2" id="KW-1003">Cell membrane</keyword>
<dbReference type="PANTHER" id="PTHR34697:SF2">
    <property type="entry name" value="PHOSPHATIDYLGLYCEROL LYSYLTRANSFERASE"/>
    <property type="match status" value="1"/>
</dbReference>
<dbReference type="Pfam" id="PF09924">
    <property type="entry name" value="LPG_synthase_C"/>
    <property type="match status" value="1"/>
</dbReference>
<evidence type="ECO:0000256" key="4">
    <source>
        <dbReference type="ARBA" id="ARBA00022989"/>
    </source>
</evidence>
<dbReference type="InterPro" id="IPR016181">
    <property type="entry name" value="Acyl_CoA_acyltransferase"/>
</dbReference>
<reference evidence="7" key="1">
    <citation type="submission" date="2021-03" db="EMBL/GenBank/DDBJ databases">
        <title>Genome sequencing and assembly of Tianweitania sediminis.</title>
        <authorList>
            <person name="Chhetri G."/>
        </authorList>
    </citation>
    <scope>NUCLEOTIDE SEQUENCE</scope>
    <source>
        <strain evidence="7">Z8</strain>
    </source>
</reference>
<evidence type="ECO:0000256" key="1">
    <source>
        <dbReference type="ARBA" id="ARBA00004651"/>
    </source>
</evidence>
<keyword evidence="4" id="KW-1133">Transmembrane helix</keyword>
<evidence type="ECO:0000256" key="5">
    <source>
        <dbReference type="ARBA" id="ARBA00023136"/>
    </source>
</evidence>
<dbReference type="GO" id="GO:0016755">
    <property type="term" value="F:aminoacyltransferase activity"/>
    <property type="evidence" value="ECO:0007669"/>
    <property type="project" value="TreeGrafter"/>
</dbReference>
<dbReference type="AlphaFoldDB" id="A0A8J7UJ00"/>
<organism evidence="7 8">
    <name type="scientific">Tianweitania sediminis</name>
    <dbReference type="NCBI Taxonomy" id="1502156"/>
    <lineage>
        <taxon>Bacteria</taxon>
        <taxon>Pseudomonadati</taxon>
        <taxon>Pseudomonadota</taxon>
        <taxon>Alphaproteobacteria</taxon>
        <taxon>Hyphomicrobiales</taxon>
        <taxon>Phyllobacteriaceae</taxon>
        <taxon>Tianweitania</taxon>
    </lineage>
</organism>
<keyword evidence="5" id="KW-0472">Membrane</keyword>
<dbReference type="RefSeq" id="WP_209336811.1">
    <property type="nucleotide sequence ID" value="NZ_JAGIYY010000009.1"/>
</dbReference>
<dbReference type="GO" id="GO:0005886">
    <property type="term" value="C:plasma membrane"/>
    <property type="evidence" value="ECO:0007669"/>
    <property type="project" value="UniProtKB-SubCell"/>
</dbReference>
<name>A0A8J7UJ00_9HYPH</name>
<feature type="domain" description="Phosphatidylglycerol lysyltransferase C-terminal" evidence="6">
    <location>
        <begin position="13"/>
        <end position="310"/>
    </location>
</feature>
<keyword evidence="3" id="KW-0812">Transmembrane</keyword>
<dbReference type="Proteomes" id="UP000666240">
    <property type="component" value="Unassembled WGS sequence"/>
</dbReference>
<evidence type="ECO:0000256" key="3">
    <source>
        <dbReference type="ARBA" id="ARBA00022692"/>
    </source>
</evidence>
<gene>
    <name evidence="7" type="ORF">J5Y06_19190</name>
</gene>
<accession>A0A8J7UJ00</accession>
<dbReference type="InterPro" id="IPR051211">
    <property type="entry name" value="PG_lysyltransferase"/>
</dbReference>
<sequence length="329" mass="37438">MRITEFASATRHALLQRHGSFPIAYSAAFQQDLLRFGDERGFLAYTVVGGTAFVLADPIAPPEHRADLIDAFLARHKDVSFWQISRATAALLNERGFFVNALGTETVVDLQRFTFAGPARRSFRTAVNRFASSGHVVREVVIDSTVSEQLQAISEGWRKSKATKNRELRFLVRPVVLADEPGVRKFVLFNAAGDAEGFAFFDPIFEDSKAVGYLSATRRWLPGTDPLAGYLLMRAAIETFQDEGVRDLHLGLSPFHKIEDKEFNKNWVTRRAFRFFYTNELTNRWFYPVRSLSQHKDIYGGEQRLVYVAFNRLPALLRLVKLLRACRIL</sequence>
<dbReference type="SUPFAM" id="SSF55729">
    <property type="entry name" value="Acyl-CoA N-acyltransferases (Nat)"/>
    <property type="match status" value="1"/>
</dbReference>
<comment type="caution">
    <text evidence="7">The sequence shown here is derived from an EMBL/GenBank/DDBJ whole genome shotgun (WGS) entry which is preliminary data.</text>
</comment>
<comment type="subcellular location">
    <subcellularLocation>
        <location evidence="1">Cell membrane</location>
        <topology evidence="1">Multi-pass membrane protein</topology>
    </subcellularLocation>
</comment>
<dbReference type="PANTHER" id="PTHR34697">
    <property type="entry name" value="PHOSPHATIDYLGLYCEROL LYSYLTRANSFERASE"/>
    <property type="match status" value="1"/>
</dbReference>
<evidence type="ECO:0000259" key="6">
    <source>
        <dbReference type="Pfam" id="PF09924"/>
    </source>
</evidence>
<protein>
    <submittedName>
        <fullName evidence="7">DUF2156 domain-containing protein</fullName>
    </submittedName>
</protein>
<proteinExistence type="predicted"/>